<reference evidence="2 3" key="1">
    <citation type="submission" date="2014-08" db="EMBL/GenBank/DDBJ databases">
        <title>Genome sequences of NCPPB Pectobacterium isolates.</title>
        <authorList>
            <person name="Glover R.H."/>
            <person name="Sapp M."/>
            <person name="Elphinstone J."/>
        </authorList>
    </citation>
    <scope>NUCLEOTIDE SEQUENCE [LARGE SCALE GENOMIC DNA]</scope>
    <source>
        <strain evidence="2 3">NCPPB3841</strain>
    </source>
</reference>
<gene>
    <name evidence="2" type="ORF">KU75_08660</name>
</gene>
<feature type="transmembrane region" description="Helical" evidence="1">
    <location>
        <begin position="46"/>
        <end position="67"/>
    </location>
</feature>
<comment type="caution">
    <text evidence="2">The sequence shown here is derived from an EMBL/GenBank/DDBJ whole genome shotgun (WGS) entry which is preliminary data.</text>
</comment>
<feature type="transmembrane region" description="Helical" evidence="1">
    <location>
        <begin position="106"/>
        <end position="127"/>
    </location>
</feature>
<dbReference type="Proteomes" id="UP000029447">
    <property type="component" value="Unassembled WGS sequence"/>
</dbReference>
<sequence length="137" mass="15544">MDMIFKIFDKFSSRPLFFIFLGLSVCEFFQEKSALMNPSADNIVKLLAAMLIVVFITWGFEELIFRFNSTLDPYDKGDIGPVIGTAALAIYLVYAFHFLSENPEALNLKLLTSSGFIYSTTLLLFSLESMKLSRLNK</sequence>
<feature type="transmembrane region" description="Helical" evidence="1">
    <location>
        <begin position="79"/>
        <end position="100"/>
    </location>
</feature>
<name>A0ABR4VQZ7_9GAMM</name>
<proteinExistence type="predicted"/>
<dbReference type="RefSeq" id="WP_044204657.1">
    <property type="nucleotide sequence ID" value="NZ_JBEHES010000071.1"/>
</dbReference>
<evidence type="ECO:0000256" key="1">
    <source>
        <dbReference type="SAM" id="Phobius"/>
    </source>
</evidence>
<dbReference type="EMBL" id="JQOF01000006">
    <property type="protein sequence ID" value="KGA41795.1"/>
    <property type="molecule type" value="Genomic_DNA"/>
</dbReference>
<keyword evidence="1" id="KW-0812">Transmembrane</keyword>
<evidence type="ECO:0000313" key="3">
    <source>
        <dbReference type="Proteomes" id="UP000029447"/>
    </source>
</evidence>
<organism evidence="2 3">
    <name type="scientific">Pectobacterium odoriferum</name>
    <dbReference type="NCBI Taxonomy" id="78398"/>
    <lineage>
        <taxon>Bacteria</taxon>
        <taxon>Pseudomonadati</taxon>
        <taxon>Pseudomonadota</taxon>
        <taxon>Gammaproteobacteria</taxon>
        <taxon>Enterobacterales</taxon>
        <taxon>Pectobacteriaceae</taxon>
        <taxon>Pectobacterium</taxon>
    </lineage>
</organism>
<keyword evidence="1" id="KW-1133">Transmembrane helix</keyword>
<evidence type="ECO:0000313" key="2">
    <source>
        <dbReference type="EMBL" id="KGA41795.1"/>
    </source>
</evidence>
<keyword evidence="3" id="KW-1185">Reference proteome</keyword>
<evidence type="ECO:0008006" key="4">
    <source>
        <dbReference type="Google" id="ProtNLM"/>
    </source>
</evidence>
<keyword evidence="1" id="KW-0472">Membrane</keyword>
<protein>
    <recommendedName>
        <fullName evidence="4">CPBP family intramembrane metalloprotease</fullName>
    </recommendedName>
</protein>
<accession>A0ABR4VQZ7</accession>